<protein>
    <submittedName>
        <fullName evidence="9">L-glutamine synthetase</fullName>
        <ecNumber evidence="9">6.3.1.2</ecNumber>
    </submittedName>
</protein>
<evidence type="ECO:0000256" key="1">
    <source>
        <dbReference type="ARBA" id="ARBA00001946"/>
    </source>
</evidence>
<evidence type="ECO:0000256" key="6">
    <source>
        <dbReference type="PROSITE-ProRule" id="PRU01331"/>
    </source>
</evidence>
<name>A1RQU5_PYRIL</name>
<dbReference type="PANTHER" id="PTHR43785:SF12">
    <property type="entry name" value="TYPE-1 GLUTAMINE SYNTHETASE 2"/>
    <property type="match status" value="1"/>
</dbReference>
<dbReference type="HOGENOM" id="CLU_017290_1_3_2"/>
<reference evidence="9" key="1">
    <citation type="submission" date="2006-12" db="EMBL/GenBank/DDBJ databases">
        <title>Complete sequence of Pyrobaculum islandicum DSM 4184.</title>
        <authorList>
            <person name="Copeland A."/>
            <person name="Lucas S."/>
            <person name="Lapidus A."/>
            <person name="Barry K."/>
            <person name="Detter J.C."/>
            <person name="Glavina del Rio T."/>
            <person name="Dalin E."/>
            <person name="Tice H."/>
            <person name="Pitluck S."/>
            <person name="Meincke L."/>
            <person name="Brettin T."/>
            <person name="Bruce D."/>
            <person name="Han C."/>
            <person name="Tapia R."/>
            <person name="Gilna P."/>
            <person name="Schmutz J."/>
            <person name="Larimer F."/>
            <person name="Land M."/>
            <person name="Hauser L."/>
            <person name="Kyrpides N."/>
            <person name="Mikhailova N."/>
            <person name="Cozen A.E."/>
            <person name="Fitz-Gibbon S.T."/>
            <person name="House C.H."/>
            <person name="Saltikov C."/>
            <person name="Lowe T."/>
            <person name="Richardson P."/>
        </authorList>
    </citation>
    <scope>NUCLEOTIDE SEQUENCE [LARGE SCALE GENOMIC DNA]</scope>
    <source>
        <strain evidence="9">DSM 4184</strain>
    </source>
</reference>
<keyword evidence="2 9" id="KW-0436">Ligase</keyword>
<keyword evidence="10" id="KW-1185">Reference proteome</keyword>
<dbReference type="AlphaFoldDB" id="A1RQU5"/>
<evidence type="ECO:0000256" key="7">
    <source>
        <dbReference type="RuleBase" id="RU000384"/>
    </source>
</evidence>
<dbReference type="EMBL" id="CP000504">
    <property type="protein sequence ID" value="ABL87327.1"/>
    <property type="molecule type" value="Genomic_DNA"/>
</dbReference>
<dbReference type="InterPro" id="IPR036651">
    <property type="entry name" value="Gln_synt_N_sf"/>
</dbReference>
<dbReference type="InterPro" id="IPR008146">
    <property type="entry name" value="Gln_synth_cat_dom"/>
</dbReference>
<proteinExistence type="inferred from homology"/>
<evidence type="ECO:0000313" key="10">
    <source>
        <dbReference type="Proteomes" id="UP000002595"/>
    </source>
</evidence>
<dbReference type="InterPro" id="IPR027303">
    <property type="entry name" value="Gln_synth_gly_rich_site"/>
</dbReference>
<evidence type="ECO:0000256" key="2">
    <source>
        <dbReference type="ARBA" id="ARBA00022598"/>
    </source>
</evidence>
<dbReference type="SUPFAM" id="SSF54368">
    <property type="entry name" value="Glutamine synthetase, N-terminal domain"/>
    <property type="match status" value="1"/>
</dbReference>
<organism evidence="9 10">
    <name type="scientific">Pyrobaculum islandicum (strain DSM 4184 / JCM 9189 / GEO3)</name>
    <dbReference type="NCBI Taxonomy" id="384616"/>
    <lineage>
        <taxon>Archaea</taxon>
        <taxon>Thermoproteota</taxon>
        <taxon>Thermoprotei</taxon>
        <taxon>Thermoproteales</taxon>
        <taxon>Thermoproteaceae</taxon>
        <taxon>Pyrobaculum</taxon>
    </lineage>
</organism>
<comment type="similarity">
    <text evidence="6 7">Belongs to the glutamine synthetase family.</text>
</comment>
<evidence type="ECO:0000259" key="8">
    <source>
        <dbReference type="PROSITE" id="PS51987"/>
    </source>
</evidence>
<evidence type="ECO:0000256" key="3">
    <source>
        <dbReference type="ARBA" id="ARBA00022741"/>
    </source>
</evidence>
<dbReference type="PANTHER" id="PTHR43785">
    <property type="entry name" value="GAMMA-GLUTAMYLPUTRESCINE SYNTHETASE"/>
    <property type="match status" value="1"/>
</dbReference>
<dbReference type="InterPro" id="IPR014746">
    <property type="entry name" value="Gln_synth/guanido_kin_cat_dom"/>
</dbReference>
<keyword evidence="5" id="KW-0460">Magnesium</keyword>
<dbReference type="GO" id="GO:0004356">
    <property type="term" value="F:glutamine synthetase activity"/>
    <property type="evidence" value="ECO:0007669"/>
    <property type="project" value="UniProtKB-EC"/>
</dbReference>
<dbReference type="EC" id="6.3.1.2" evidence="9"/>
<comment type="cofactor">
    <cofactor evidence="1">
        <name>Mg(2+)</name>
        <dbReference type="ChEBI" id="CHEBI:18420"/>
    </cofactor>
</comment>
<dbReference type="GO" id="GO:0006542">
    <property type="term" value="P:glutamine biosynthetic process"/>
    <property type="evidence" value="ECO:0007669"/>
    <property type="project" value="InterPro"/>
</dbReference>
<dbReference type="SMART" id="SM01230">
    <property type="entry name" value="Gln-synt_C"/>
    <property type="match status" value="1"/>
</dbReference>
<dbReference type="Pfam" id="PF03951">
    <property type="entry name" value="Gln-synt_N"/>
    <property type="match status" value="1"/>
</dbReference>
<evidence type="ECO:0000313" key="9">
    <source>
        <dbReference type="EMBL" id="ABL87327.1"/>
    </source>
</evidence>
<dbReference type="KEGG" id="pis:Pisl_0144"/>
<gene>
    <name evidence="9" type="ordered locus">Pisl_0144</name>
</gene>
<dbReference type="Gene3D" id="3.10.20.70">
    <property type="entry name" value="Glutamine synthetase, N-terminal domain"/>
    <property type="match status" value="1"/>
</dbReference>
<dbReference type="PROSITE" id="PS00181">
    <property type="entry name" value="GLNA_ATP"/>
    <property type="match status" value="1"/>
</dbReference>
<sequence>MQVEGLDIWRVLKGAGVKYIYFVIVDIYGRPRVDIMPIDMARDAFIDGVPYDGSSIPAYSTVNRSDFVAVVDPSAVYVESWNGGKAAYVFTNTLDGNAPSPLDPRNVLKQALERAEKRGYQFKIGVEIEYFIVRGNPPELPERAGYFDVPPGATRKVVEEIMENFAAAGLGETKTHHEVAPSQFEVNIPYGNPLKVADSILVFKIMAKAIAAKYGYIATFMPKPFWGMNGSGAHTHISVWKDGKNLMASVKEPTQELKWVVGGILNNAISISAIVAPTVNSYKRLVPHHEAPTRVVWGLGNRSAMVRVPYYGGKINRIEYRHPDPSMNPYLAFAAMVLAGLEGLENKIEPPPPVQEVAYDLQGVRETPPNLGAALKYMEEGKIARELPSEIVKAYLGVKQAEWQSYVQQYQWEKTWNTITPWEYEQYLTTV</sequence>
<dbReference type="GO" id="GO:0005524">
    <property type="term" value="F:ATP binding"/>
    <property type="evidence" value="ECO:0007669"/>
    <property type="project" value="UniProtKB-KW"/>
</dbReference>
<dbReference type="PROSITE" id="PS51987">
    <property type="entry name" value="GS_CATALYTIC"/>
    <property type="match status" value="1"/>
</dbReference>
<dbReference type="Gene3D" id="3.30.590.10">
    <property type="entry name" value="Glutamine synthetase/guanido kinase, catalytic domain"/>
    <property type="match status" value="1"/>
</dbReference>
<evidence type="ECO:0000256" key="5">
    <source>
        <dbReference type="ARBA" id="ARBA00022842"/>
    </source>
</evidence>
<dbReference type="SUPFAM" id="SSF55931">
    <property type="entry name" value="Glutamine synthetase/guanido kinase"/>
    <property type="match status" value="1"/>
</dbReference>
<evidence type="ECO:0000256" key="4">
    <source>
        <dbReference type="ARBA" id="ARBA00022840"/>
    </source>
</evidence>
<accession>A1RQU5</accession>
<keyword evidence="3" id="KW-0547">Nucleotide-binding</keyword>
<keyword evidence="4" id="KW-0067">ATP-binding</keyword>
<dbReference type="InterPro" id="IPR008147">
    <property type="entry name" value="Gln_synt_N"/>
</dbReference>
<dbReference type="eggNOG" id="arCOG01909">
    <property type="taxonomic scope" value="Archaea"/>
</dbReference>
<dbReference type="GeneID" id="4617966"/>
<dbReference type="Proteomes" id="UP000002595">
    <property type="component" value="Chromosome"/>
</dbReference>
<dbReference type="STRING" id="384616.Pisl_0144"/>
<dbReference type="OrthoDB" id="36124at2157"/>
<dbReference type="Pfam" id="PF00120">
    <property type="entry name" value="Gln-synt_C"/>
    <property type="match status" value="1"/>
</dbReference>
<dbReference type="RefSeq" id="WP_011761904.1">
    <property type="nucleotide sequence ID" value="NC_008701.1"/>
</dbReference>
<feature type="domain" description="GS catalytic" evidence="8">
    <location>
        <begin position="104"/>
        <end position="431"/>
    </location>
</feature>